<proteinExistence type="inferred from homology"/>
<comment type="subcellular location">
    <subcellularLocation>
        <location evidence="1 6">Nucleus</location>
    </subcellularLocation>
</comment>
<keyword evidence="5 6" id="KW-0539">Nucleus</keyword>
<reference evidence="7 8" key="3">
    <citation type="journal article" date="2016" name="Sci. Rep.">
        <title>Genome-wide diversity and gene expression profiling of Babesia microti isolates identify polymorphic genes that mediate host-pathogen interactions.</title>
        <authorList>
            <person name="Silva J.C."/>
            <person name="Cornillot E."/>
            <person name="McCracken C."/>
            <person name="Usmani-Brown S."/>
            <person name="Dwivedi A."/>
            <person name="Ifeonu O.O."/>
            <person name="Crabtree J."/>
            <person name="Gotia H.T."/>
            <person name="Virji A.Z."/>
            <person name="Reynes C."/>
            <person name="Colinge J."/>
            <person name="Kumar V."/>
            <person name="Lawres L."/>
            <person name="Pazzi J.E."/>
            <person name="Pablo J.V."/>
            <person name="Hung C."/>
            <person name="Brancato J."/>
            <person name="Kumari P."/>
            <person name="Orvis J."/>
            <person name="Tretina K."/>
            <person name="Chibucos M."/>
            <person name="Ott S."/>
            <person name="Sadzewicz L."/>
            <person name="Sengamalay N."/>
            <person name="Shetty A.C."/>
            <person name="Su Q."/>
            <person name="Tallon L."/>
            <person name="Fraser C.M."/>
            <person name="Frutos R."/>
            <person name="Molina D.M."/>
            <person name="Krause P.J."/>
            <person name="Ben Mamoun C."/>
        </authorList>
    </citation>
    <scope>NUCLEOTIDE SEQUENCE [LARGE SCALE GENOMIC DNA]</scope>
    <source>
        <strain evidence="7 8">RI</strain>
    </source>
</reference>
<dbReference type="GO" id="GO:0006357">
    <property type="term" value="P:regulation of transcription by RNA polymerase II"/>
    <property type="evidence" value="ECO:0007669"/>
    <property type="project" value="InterPro"/>
</dbReference>
<dbReference type="OMA" id="IHIYYNT"/>
<evidence type="ECO:0000256" key="2">
    <source>
        <dbReference type="ARBA" id="ARBA00007526"/>
    </source>
</evidence>
<gene>
    <name evidence="6" type="primary">MED6</name>
    <name evidence="7" type="ORF">BMR1_01G01900</name>
</gene>
<dbReference type="OrthoDB" id="344220at2759"/>
<sequence length="252" mass="28797">MIGGGDSSEVDLLNIKNIPPNVIREDSQIEFFDIKYVTTECLCTDDSALEYFYGSPFYSRYRDKALNELIRAGTMVDALQSGYIFSVSWSNISLIANDAPLDPNCKIAYYSVNAIFHITLFSRYSVPTGLITNPIRLYCILGGRIYSCPSKGSVLRHLVYESVLELDKMYSRISDMSEWSFTSGYQWIPRVVKYNELAVKLCKYYGYQKFDNNLQNTEDKKVVLVYNRPESNAGVRIAQEELLYLSKQQQGS</sequence>
<dbReference type="GO" id="GO:0003712">
    <property type="term" value="F:transcription coregulator activity"/>
    <property type="evidence" value="ECO:0007669"/>
    <property type="project" value="InterPro"/>
</dbReference>
<evidence type="ECO:0000256" key="3">
    <source>
        <dbReference type="ARBA" id="ARBA00023015"/>
    </source>
</evidence>
<dbReference type="EMBL" id="FO082871">
    <property type="protein sequence ID" value="CCF72838.1"/>
    <property type="molecule type" value="Genomic_DNA"/>
</dbReference>
<dbReference type="InterPro" id="IPR038566">
    <property type="entry name" value="Mediator_Med6_sf"/>
</dbReference>
<keyword evidence="8" id="KW-1185">Reference proteome</keyword>
<reference evidence="7 8" key="2">
    <citation type="journal article" date="2013" name="PLoS ONE">
        <title>Whole genome mapping and re-organization of the nuclear and mitochondrial genomes of Babesia microti isolates.</title>
        <authorList>
            <person name="Cornillot E."/>
            <person name="Dassouli A."/>
            <person name="Garg A."/>
            <person name="Pachikara N."/>
            <person name="Randazzo S."/>
            <person name="Depoix D."/>
            <person name="Carcy B."/>
            <person name="Delbecq S."/>
            <person name="Frutos R."/>
            <person name="Silva J.C."/>
            <person name="Sutton R."/>
            <person name="Krause P.J."/>
            <person name="Mamoun C.B."/>
        </authorList>
    </citation>
    <scope>NUCLEOTIDE SEQUENCE [LARGE SCALE GENOMIC DNA]</scope>
    <source>
        <strain evidence="7 8">RI</strain>
    </source>
</reference>
<comment type="similarity">
    <text evidence="2 6">Belongs to the Mediator complex subunit 6 family.</text>
</comment>
<dbReference type="InterPro" id="IPR007018">
    <property type="entry name" value="Mediator_Med6"/>
</dbReference>
<dbReference type="AlphaFoldDB" id="I7I832"/>
<evidence type="ECO:0000256" key="1">
    <source>
        <dbReference type="ARBA" id="ARBA00004123"/>
    </source>
</evidence>
<evidence type="ECO:0000313" key="7">
    <source>
        <dbReference type="EMBL" id="CCF72838.1"/>
    </source>
</evidence>
<dbReference type="Pfam" id="PF04934">
    <property type="entry name" value="Med6"/>
    <property type="match status" value="1"/>
</dbReference>
<dbReference type="KEGG" id="bmic:BMR1_01G01900"/>
<keyword evidence="4 6" id="KW-0804">Transcription</keyword>
<accession>I7I832</accession>
<organism evidence="7 8">
    <name type="scientific">Babesia microti (strain RI)</name>
    <dbReference type="NCBI Taxonomy" id="1133968"/>
    <lineage>
        <taxon>Eukaryota</taxon>
        <taxon>Sar</taxon>
        <taxon>Alveolata</taxon>
        <taxon>Apicomplexa</taxon>
        <taxon>Aconoidasida</taxon>
        <taxon>Piroplasmida</taxon>
        <taxon>Babesiidae</taxon>
        <taxon>Babesia</taxon>
    </lineage>
</organism>
<dbReference type="GO" id="GO:0016592">
    <property type="term" value="C:mediator complex"/>
    <property type="evidence" value="ECO:0007669"/>
    <property type="project" value="InterPro"/>
</dbReference>
<protein>
    <recommendedName>
        <fullName evidence="6">Mediator of RNA polymerase II transcription subunit 6</fullName>
    </recommendedName>
    <alternativeName>
        <fullName evidence="6">Mediator complex subunit 6</fullName>
    </alternativeName>
</protein>
<comment type="function">
    <text evidence="6">Component of the Mediator complex, a coactivator involved in the regulated transcription of nearly all RNA polymerase II-dependent genes. Mediator functions as a bridge to convey information from gene-specific regulatory proteins to the basal RNA polymerase II transcription machinery. Mediator is recruited to promoters by direct interactions with regulatory proteins and serves as a scaffold for the assembly of a functional preinitiation complex with RNA polymerase II and the general transcription factors.</text>
</comment>
<dbReference type="Gene3D" id="3.10.450.580">
    <property type="entry name" value="Mediator complex, subunit Med6"/>
    <property type="match status" value="1"/>
</dbReference>
<evidence type="ECO:0000313" key="8">
    <source>
        <dbReference type="Proteomes" id="UP000002899"/>
    </source>
</evidence>
<evidence type="ECO:0000256" key="5">
    <source>
        <dbReference type="ARBA" id="ARBA00023242"/>
    </source>
</evidence>
<comment type="subunit">
    <text evidence="6">Component of the Mediator complex.</text>
</comment>
<dbReference type="GeneID" id="24423452"/>
<evidence type="ECO:0000256" key="4">
    <source>
        <dbReference type="ARBA" id="ARBA00023163"/>
    </source>
</evidence>
<dbReference type="VEuPathDB" id="PiroplasmaDB:BMR1_01G01900"/>
<dbReference type="Proteomes" id="UP000002899">
    <property type="component" value="Chromosome I"/>
</dbReference>
<dbReference type="RefSeq" id="XP_012647447.1">
    <property type="nucleotide sequence ID" value="XM_012791993.1"/>
</dbReference>
<evidence type="ECO:0000256" key="6">
    <source>
        <dbReference type="RuleBase" id="RU364143"/>
    </source>
</evidence>
<keyword evidence="6" id="KW-0010">Activator</keyword>
<name>I7I832_BABMR</name>
<reference evidence="7 8" key="1">
    <citation type="journal article" date="2012" name="Nucleic Acids Res.">
        <title>Sequencing of the smallest Apicomplexan genome from the human pathogen Babesia microti.</title>
        <authorList>
            <person name="Cornillot E."/>
            <person name="Hadj-Kaddour K."/>
            <person name="Dassouli A."/>
            <person name="Noel B."/>
            <person name="Ranwez V."/>
            <person name="Vacherie B."/>
            <person name="Augagneur Y."/>
            <person name="Bres V."/>
            <person name="Duclos A."/>
            <person name="Randazzo S."/>
            <person name="Carcy B."/>
            <person name="Debierre-Grockiego F."/>
            <person name="Delbecq S."/>
            <person name="Moubri-Menage K."/>
            <person name="Shams-Eldin H."/>
            <person name="Usmani-Brown S."/>
            <person name="Bringaud F."/>
            <person name="Wincker P."/>
            <person name="Vivares C.P."/>
            <person name="Schwarz R.T."/>
            <person name="Schetters T.P."/>
            <person name="Krause P.J."/>
            <person name="Gorenflot A."/>
            <person name="Berry V."/>
            <person name="Barbe V."/>
            <person name="Ben Mamoun C."/>
        </authorList>
    </citation>
    <scope>NUCLEOTIDE SEQUENCE [LARGE SCALE GENOMIC DNA]</scope>
    <source>
        <strain evidence="7 8">RI</strain>
    </source>
</reference>
<keyword evidence="3 6" id="KW-0805">Transcription regulation</keyword>